<evidence type="ECO:0000313" key="1">
    <source>
        <dbReference type="EMBL" id="KAJ8065830.1"/>
    </source>
</evidence>
<sequence>MEEKRRKATSWLLVFPTALVGETRKDGGVWWRMETLRGDAGSSTPLKLHSTSPITDHQITSLITPKSVTGFIHMYPGKSSHYYLPSGLQHMRCRR</sequence>
<name>A0A9X0AND3_9HELO</name>
<reference evidence="1" key="1">
    <citation type="submission" date="2022-11" db="EMBL/GenBank/DDBJ databases">
        <title>Genome Resource of Sclerotinia nivalis Strain SnTB1, a Plant Pathogen Isolated from American Ginseng.</title>
        <authorList>
            <person name="Fan S."/>
        </authorList>
    </citation>
    <scope>NUCLEOTIDE SEQUENCE</scope>
    <source>
        <strain evidence="1">SnTB1</strain>
    </source>
</reference>
<dbReference type="AlphaFoldDB" id="A0A9X0AND3"/>
<accession>A0A9X0AND3</accession>
<evidence type="ECO:0000313" key="2">
    <source>
        <dbReference type="Proteomes" id="UP001152300"/>
    </source>
</evidence>
<keyword evidence="2" id="KW-1185">Reference proteome</keyword>
<protein>
    <submittedName>
        <fullName evidence="1">Uncharacterized protein</fullName>
    </submittedName>
</protein>
<dbReference type="Proteomes" id="UP001152300">
    <property type="component" value="Unassembled WGS sequence"/>
</dbReference>
<proteinExistence type="predicted"/>
<dbReference type="EMBL" id="JAPEIS010000006">
    <property type="protein sequence ID" value="KAJ8065830.1"/>
    <property type="molecule type" value="Genomic_DNA"/>
</dbReference>
<gene>
    <name evidence="1" type="ORF">OCU04_006493</name>
</gene>
<comment type="caution">
    <text evidence="1">The sequence shown here is derived from an EMBL/GenBank/DDBJ whole genome shotgun (WGS) entry which is preliminary data.</text>
</comment>
<organism evidence="1 2">
    <name type="scientific">Sclerotinia nivalis</name>
    <dbReference type="NCBI Taxonomy" id="352851"/>
    <lineage>
        <taxon>Eukaryota</taxon>
        <taxon>Fungi</taxon>
        <taxon>Dikarya</taxon>
        <taxon>Ascomycota</taxon>
        <taxon>Pezizomycotina</taxon>
        <taxon>Leotiomycetes</taxon>
        <taxon>Helotiales</taxon>
        <taxon>Sclerotiniaceae</taxon>
        <taxon>Sclerotinia</taxon>
    </lineage>
</organism>